<proteinExistence type="inferred from homology"/>
<feature type="transmembrane region" description="Helical" evidence="7">
    <location>
        <begin position="95"/>
        <end position="114"/>
    </location>
</feature>
<feature type="transmembrane region" description="Helical" evidence="7">
    <location>
        <begin position="135"/>
        <end position="160"/>
    </location>
</feature>
<evidence type="ECO:0000256" key="8">
    <source>
        <dbReference type="SAM" id="MobiDB-lite"/>
    </source>
</evidence>
<reference evidence="9" key="1">
    <citation type="submission" date="2019-02" db="EMBL/GenBank/DDBJ databases">
        <authorList>
            <person name="Gruber-Vodicka R. H."/>
            <person name="Seah K. B. B."/>
        </authorList>
    </citation>
    <scope>NUCLEOTIDE SEQUENCE</scope>
    <source>
        <strain evidence="9">BECK_M6</strain>
    </source>
</reference>
<organism evidence="9">
    <name type="scientific">Candidatus Kentrum sp. LFY</name>
    <dbReference type="NCBI Taxonomy" id="2126342"/>
    <lineage>
        <taxon>Bacteria</taxon>
        <taxon>Pseudomonadati</taxon>
        <taxon>Pseudomonadota</taxon>
        <taxon>Gammaproteobacteria</taxon>
        <taxon>Candidatus Kentrum</taxon>
    </lineage>
</organism>
<feature type="transmembrane region" description="Helical" evidence="7">
    <location>
        <begin position="180"/>
        <end position="197"/>
    </location>
</feature>
<dbReference type="GO" id="GO:0005886">
    <property type="term" value="C:plasma membrane"/>
    <property type="evidence" value="ECO:0007669"/>
    <property type="project" value="UniProtKB-SubCell"/>
</dbReference>
<name>A0A450UK59_9GAMM</name>
<dbReference type="Pfam" id="PF03631">
    <property type="entry name" value="Virul_fac_BrkB"/>
    <property type="match status" value="1"/>
</dbReference>
<feature type="region of interest" description="Disordered" evidence="8">
    <location>
        <begin position="278"/>
        <end position="317"/>
    </location>
</feature>
<evidence type="ECO:0000313" key="9">
    <source>
        <dbReference type="EMBL" id="VFJ92936.1"/>
    </source>
</evidence>
<sequence length="343" mass="37053">MKPIHQPRRIKNFFTCLAYHFVNDRCLESAGALAYISLLSLVPLMTVGFTLFAAFPAFDESIGKVQNFVFGNLMPASGEIVRTHLRDFMDKASALTLPGLVALLVTALLSMATIDRTLNAIWKVRRHRSLVNAFTVYWAVLTIGPILIGISLAATSYVVSLPFFANTAHGPSDPGAFLELLPFFAAMLAFTLLYAIVPYRRVPIHHAMAGGVVAAVLFESAKEGFALFVTYFSTYEAIYGALAALPLFLIWIYLSWSIILFGAEFTYCLGNSSSILDRDAGQSDRVSDRAAPGGKGSHSSGKIMPGKASMAEDDPGLGIASTSRGFVATKSRKGEYLGTLGRG</sequence>
<evidence type="ECO:0000256" key="7">
    <source>
        <dbReference type="HAMAP-Rule" id="MF_00672"/>
    </source>
</evidence>
<feature type="transmembrane region" description="Helical" evidence="7">
    <location>
        <begin position="209"/>
        <end position="232"/>
    </location>
</feature>
<evidence type="ECO:0000256" key="6">
    <source>
        <dbReference type="ARBA" id="ARBA00023136"/>
    </source>
</evidence>
<protein>
    <recommendedName>
        <fullName evidence="7">UPF0761 membrane protein BECKLFY1418A_GA0070994_102721</fullName>
    </recommendedName>
</protein>
<dbReference type="NCBIfam" id="NF002457">
    <property type="entry name" value="PRK01637.1"/>
    <property type="match status" value="1"/>
</dbReference>
<comment type="subcellular location">
    <subcellularLocation>
        <location evidence="1 7">Cell membrane</location>
        <topology evidence="1 7">Multi-pass membrane protein</topology>
    </subcellularLocation>
</comment>
<dbReference type="AlphaFoldDB" id="A0A450UK59"/>
<dbReference type="NCBIfam" id="TIGR00765">
    <property type="entry name" value="yihY_not_rbn"/>
    <property type="match status" value="1"/>
</dbReference>
<evidence type="ECO:0000256" key="4">
    <source>
        <dbReference type="ARBA" id="ARBA00022692"/>
    </source>
</evidence>
<keyword evidence="2 7" id="KW-1003">Cell membrane</keyword>
<dbReference type="PANTHER" id="PTHR30213:SF0">
    <property type="entry name" value="UPF0761 MEMBRANE PROTEIN YIHY"/>
    <property type="match status" value="1"/>
</dbReference>
<dbReference type="InterPro" id="IPR017039">
    <property type="entry name" value="Virul_fac_BrkB"/>
</dbReference>
<evidence type="ECO:0000256" key="3">
    <source>
        <dbReference type="ARBA" id="ARBA00022519"/>
    </source>
</evidence>
<accession>A0A450UK59</accession>
<gene>
    <name evidence="9" type="ORF">BECKLFY1418A_GA0070994_102721</name>
</gene>
<feature type="transmembrane region" description="Helical" evidence="7">
    <location>
        <begin position="32"/>
        <end position="55"/>
    </location>
</feature>
<dbReference type="InterPro" id="IPR023679">
    <property type="entry name" value="UPF0761_bac"/>
</dbReference>
<feature type="transmembrane region" description="Helical" evidence="7">
    <location>
        <begin position="238"/>
        <end position="263"/>
    </location>
</feature>
<feature type="compositionally biased region" description="Basic and acidic residues" evidence="8">
    <location>
        <begin position="278"/>
        <end position="288"/>
    </location>
</feature>
<evidence type="ECO:0000256" key="2">
    <source>
        <dbReference type="ARBA" id="ARBA00022475"/>
    </source>
</evidence>
<keyword evidence="5 7" id="KW-1133">Transmembrane helix</keyword>
<keyword evidence="3" id="KW-0997">Cell inner membrane</keyword>
<evidence type="ECO:0000256" key="5">
    <source>
        <dbReference type="ARBA" id="ARBA00022989"/>
    </source>
</evidence>
<comment type="similarity">
    <text evidence="7">Belongs to the UPF0761 family.</text>
</comment>
<keyword evidence="4 7" id="KW-0812">Transmembrane</keyword>
<dbReference type="EMBL" id="CAADFH010000027">
    <property type="protein sequence ID" value="VFJ92936.1"/>
    <property type="molecule type" value="Genomic_DNA"/>
</dbReference>
<dbReference type="PANTHER" id="PTHR30213">
    <property type="entry name" value="INNER MEMBRANE PROTEIN YHJD"/>
    <property type="match status" value="1"/>
</dbReference>
<dbReference type="HAMAP" id="MF_00672">
    <property type="entry name" value="UPF0761"/>
    <property type="match status" value="1"/>
</dbReference>
<evidence type="ECO:0000256" key="1">
    <source>
        <dbReference type="ARBA" id="ARBA00004651"/>
    </source>
</evidence>
<keyword evidence="6 7" id="KW-0472">Membrane</keyword>